<accession>A0A431U7T3</accession>
<dbReference type="Proteomes" id="UP000282184">
    <property type="component" value="Unassembled WGS sequence"/>
</dbReference>
<dbReference type="InterPro" id="IPR032758">
    <property type="entry name" value="MqsA/HigA-2"/>
</dbReference>
<name>A0A431U7T3_9BACT</name>
<evidence type="ECO:0000313" key="1">
    <source>
        <dbReference type="EMBL" id="RTQ52321.1"/>
    </source>
</evidence>
<dbReference type="SUPFAM" id="SSF47413">
    <property type="entry name" value="lambda repressor-like DNA-binding domains"/>
    <property type="match status" value="1"/>
</dbReference>
<dbReference type="RefSeq" id="WP_126691978.1">
    <property type="nucleotide sequence ID" value="NZ_RXOF01000002.1"/>
</dbReference>
<dbReference type="GO" id="GO:0003677">
    <property type="term" value="F:DNA binding"/>
    <property type="evidence" value="ECO:0007669"/>
    <property type="project" value="InterPro"/>
</dbReference>
<sequence length="196" mass="22013">MLVSPFTGGAVREILDTQPYTFRGEQYDVTAPVYECVDTGEQFTTNEQDEEFLRRLHAMWRARHRVPAAEELGARREELGLTAREMSALLGLGVNQWRQYEAGEVPSNSNVLLLRMVCSRQGLAAIVAQQEHELPERTLRKLRKALLTAMTPALLQPVSHELSREHIMELLDRQGGALPLGAYMTQSPAQPNSVAF</sequence>
<dbReference type="Pfam" id="PF15731">
    <property type="entry name" value="MqsA_antitoxin"/>
    <property type="match status" value="1"/>
</dbReference>
<dbReference type="InterPro" id="IPR010982">
    <property type="entry name" value="Lambda_DNA-bd_dom_sf"/>
</dbReference>
<proteinExistence type="predicted"/>
<evidence type="ECO:0000313" key="2">
    <source>
        <dbReference type="Proteomes" id="UP000282184"/>
    </source>
</evidence>
<keyword evidence="2" id="KW-1185">Reference proteome</keyword>
<dbReference type="CDD" id="cd00093">
    <property type="entry name" value="HTH_XRE"/>
    <property type="match status" value="1"/>
</dbReference>
<protein>
    <submittedName>
        <fullName evidence="1">Uncharacterized protein</fullName>
    </submittedName>
</protein>
<dbReference type="NCBIfam" id="TIGR03830">
    <property type="entry name" value="CxxCG_CxxCG_HTH"/>
    <property type="match status" value="1"/>
</dbReference>
<dbReference type="Gene3D" id="1.10.260.40">
    <property type="entry name" value="lambda repressor-like DNA-binding domains"/>
    <property type="match status" value="1"/>
</dbReference>
<dbReference type="AlphaFoldDB" id="A0A431U7T3"/>
<reference evidence="1 2" key="1">
    <citation type="submission" date="2018-12" db="EMBL/GenBank/DDBJ databases">
        <title>Hymenobacter gummosus sp. nov., isolated from a spring.</title>
        <authorList>
            <person name="Nie L."/>
        </authorList>
    </citation>
    <scope>NUCLEOTIDE SEQUENCE [LARGE SCALE GENOMIC DNA]</scope>
    <source>
        <strain evidence="1 2">KCTC 52166</strain>
    </source>
</reference>
<dbReference type="EMBL" id="RXOF01000002">
    <property type="protein sequence ID" value="RTQ52321.1"/>
    <property type="molecule type" value="Genomic_DNA"/>
</dbReference>
<dbReference type="InterPro" id="IPR022452">
    <property type="entry name" value="MqsA"/>
</dbReference>
<comment type="caution">
    <text evidence="1">The sequence shown here is derived from an EMBL/GenBank/DDBJ whole genome shotgun (WGS) entry which is preliminary data.</text>
</comment>
<gene>
    <name evidence="1" type="ORF">EJV47_04675</name>
</gene>
<dbReference type="OrthoDB" id="9804491at2"/>
<dbReference type="InterPro" id="IPR001387">
    <property type="entry name" value="Cro/C1-type_HTH"/>
</dbReference>
<organism evidence="1 2">
    <name type="scientific">Hymenobacter gummosus</name>
    <dbReference type="NCBI Taxonomy" id="1776032"/>
    <lineage>
        <taxon>Bacteria</taxon>
        <taxon>Pseudomonadati</taxon>
        <taxon>Bacteroidota</taxon>
        <taxon>Cytophagia</taxon>
        <taxon>Cytophagales</taxon>
        <taxon>Hymenobacteraceae</taxon>
        <taxon>Hymenobacter</taxon>
    </lineage>
</organism>